<keyword evidence="2 9" id="KW-0813">Transport</keyword>
<evidence type="ECO:0000256" key="1">
    <source>
        <dbReference type="ARBA" id="ARBA00004429"/>
    </source>
</evidence>
<evidence type="ECO:0000256" key="2">
    <source>
        <dbReference type="ARBA" id="ARBA00022448"/>
    </source>
</evidence>
<keyword evidence="12" id="KW-1185">Reference proteome</keyword>
<keyword evidence="5 9" id="KW-0812">Transmembrane</keyword>
<keyword evidence="7 9" id="KW-0472">Membrane</keyword>
<keyword evidence="4 9" id="KW-0997">Cell inner membrane</keyword>
<feature type="transmembrane region" description="Helical" evidence="9">
    <location>
        <begin position="12"/>
        <end position="34"/>
    </location>
</feature>
<evidence type="ECO:0000313" key="11">
    <source>
        <dbReference type="EMBL" id="WPB86006.1"/>
    </source>
</evidence>
<dbReference type="PANTHER" id="PTHR35011:SF2">
    <property type="entry name" value="2,3-DIKETO-L-GULONATE TRAP TRANSPORTER SMALL PERMEASE PROTEIN YIAM"/>
    <property type="match status" value="1"/>
</dbReference>
<evidence type="ECO:0000256" key="8">
    <source>
        <dbReference type="ARBA" id="ARBA00038436"/>
    </source>
</evidence>
<proteinExistence type="inferred from homology"/>
<feature type="transmembrane region" description="Helical" evidence="9">
    <location>
        <begin position="54"/>
        <end position="81"/>
    </location>
</feature>
<evidence type="ECO:0000256" key="9">
    <source>
        <dbReference type="RuleBase" id="RU369079"/>
    </source>
</evidence>
<keyword evidence="6 9" id="KW-1133">Transmembrane helix</keyword>
<evidence type="ECO:0000256" key="7">
    <source>
        <dbReference type="ARBA" id="ARBA00023136"/>
    </source>
</evidence>
<feature type="transmembrane region" description="Helical" evidence="9">
    <location>
        <begin position="129"/>
        <end position="150"/>
    </location>
</feature>
<comment type="subcellular location">
    <subcellularLocation>
        <location evidence="1 9">Cell inner membrane</location>
        <topology evidence="1 9">Multi-pass membrane protein</topology>
    </subcellularLocation>
</comment>
<protein>
    <recommendedName>
        <fullName evidence="9">TRAP transporter small permease protein</fullName>
    </recommendedName>
</protein>
<feature type="domain" description="Tripartite ATP-independent periplasmic transporters DctQ component" evidence="10">
    <location>
        <begin position="24"/>
        <end position="152"/>
    </location>
</feature>
<gene>
    <name evidence="11" type="ORF">R9Z33_03855</name>
</gene>
<evidence type="ECO:0000256" key="3">
    <source>
        <dbReference type="ARBA" id="ARBA00022475"/>
    </source>
</evidence>
<organism evidence="11 12">
    <name type="scientific">Sediminicoccus rosea</name>
    <dbReference type="NCBI Taxonomy" id="1225128"/>
    <lineage>
        <taxon>Bacteria</taxon>
        <taxon>Pseudomonadati</taxon>
        <taxon>Pseudomonadota</taxon>
        <taxon>Alphaproteobacteria</taxon>
        <taxon>Acetobacterales</taxon>
        <taxon>Roseomonadaceae</taxon>
        <taxon>Sediminicoccus</taxon>
    </lineage>
</organism>
<dbReference type="RefSeq" id="WP_318649983.1">
    <property type="nucleotide sequence ID" value="NZ_CP137852.1"/>
</dbReference>
<evidence type="ECO:0000259" key="10">
    <source>
        <dbReference type="Pfam" id="PF04290"/>
    </source>
</evidence>
<feature type="transmembrane region" description="Helical" evidence="9">
    <location>
        <begin position="88"/>
        <end position="109"/>
    </location>
</feature>
<dbReference type="InterPro" id="IPR007387">
    <property type="entry name" value="TRAP_DctQ"/>
</dbReference>
<dbReference type="Proteomes" id="UP001305521">
    <property type="component" value="Chromosome"/>
</dbReference>
<keyword evidence="3" id="KW-1003">Cell membrane</keyword>
<dbReference type="PANTHER" id="PTHR35011">
    <property type="entry name" value="2,3-DIKETO-L-GULONATE TRAP TRANSPORTER SMALL PERMEASE PROTEIN YIAM"/>
    <property type="match status" value="1"/>
</dbReference>
<sequence>MAGTLDAAVRGLCQLVLVITGIALMVALGANVIARYIFDTGGFDWAQEVPERLFPWFIMAGVGLAVQTGGHVAVETALYLMPRRAAQALLLAGHALVIAAYVMLAQSSLEVAEIAAIERSPVLGLSGAHGYWAVASGCVLLVLGTATNMLRVALLGPEGLPRDAGETSVT</sequence>
<accession>A0ABZ0PKN5</accession>
<evidence type="ECO:0000256" key="6">
    <source>
        <dbReference type="ARBA" id="ARBA00022989"/>
    </source>
</evidence>
<reference evidence="11 12" key="1">
    <citation type="submission" date="2023-11" db="EMBL/GenBank/DDBJ databases">
        <title>Arctic aerobic anoxygenic photoheterotroph Sediminicoccus rosea KRV36 adapts its photosynthesis to long days of polar summer.</title>
        <authorList>
            <person name="Tomasch J."/>
            <person name="Kopejtka K."/>
            <person name="Bily T."/>
            <person name="Gardiner A.T."/>
            <person name="Gardian Z."/>
            <person name="Shivaramu S."/>
            <person name="Koblizek M."/>
            <person name="Engelhardt F."/>
            <person name="Kaftan D."/>
        </authorList>
    </citation>
    <scope>NUCLEOTIDE SEQUENCE [LARGE SCALE GENOMIC DNA]</scope>
    <source>
        <strain evidence="11 12">R-30</strain>
    </source>
</reference>
<evidence type="ECO:0000313" key="12">
    <source>
        <dbReference type="Proteomes" id="UP001305521"/>
    </source>
</evidence>
<evidence type="ECO:0000256" key="5">
    <source>
        <dbReference type="ARBA" id="ARBA00022692"/>
    </source>
</evidence>
<comment type="subunit">
    <text evidence="9">The complex comprises the extracytoplasmic solute receptor protein and the two transmembrane proteins.</text>
</comment>
<comment type="function">
    <text evidence="9">Part of the tripartite ATP-independent periplasmic (TRAP) transport system.</text>
</comment>
<dbReference type="Pfam" id="PF04290">
    <property type="entry name" value="DctQ"/>
    <property type="match status" value="1"/>
</dbReference>
<comment type="similarity">
    <text evidence="8 9">Belongs to the TRAP transporter small permease family.</text>
</comment>
<name>A0ABZ0PKN5_9PROT</name>
<evidence type="ECO:0000256" key="4">
    <source>
        <dbReference type="ARBA" id="ARBA00022519"/>
    </source>
</evidence>
<dbReference type="InterPro" id="IPR055348">
    <property type="entry name" value="DctQ"/>
</dbReference>
<dbReference type="EMBL" id="CP137852">
    <property type="protein sequence ID" value="WPB86006.1"/>
    <property type="molecule type" value="Genomic_DNA"/>
</dbReference>